<dbReference type="PANTHER" id="PTHR13016:SF0">
    <property type="entry name" value="AMME SYNDROME CANDIDATE GENE 1 PROTEIN"/>
    <property type="match status" value="1"/>
</dbReference>
<dbReference type="InterPro" id="IPR002733">
    <property type="entry name" value="AMMECR1_domain"/>
</dbReference>
<sequence length="189" mass="21033">MIEKKLGDKDRSALLTLARSAIGKALGKTQAVKRPRTLSRDLAQNRGCFVTLRQQGRLRGCVGTIEPMDPLARGVEENALNAAFKDYRFKKLSPGEWDDVSIEISALTLPRNLAFTDWRDLLSQIEPGVHGVILSRGGGRATFLPQVWEEIAEKEPFLDALCQKAGLGPSCWKDPEIQVQVYEAEHFSE</sequence>
<dbReference type="EMBL" id="CAACVI010000049">
    <property type="protein sequence ID" value="VEN75070.1"/>
    <property type="molecule type" value="Genomic_DNA"/>
</dbReference>
<name>A0A484HLH9_9BACT</name>
<gene>
    <name evidence="2" type="ORF">EPICR_60057</name>
</gene>
<proteinExistence type="predicted"/>
<dbReference type="InterPro" id="IPR027485">
    <property type="entry name" value="AMMECR1_N"/>
</dbReference>
<organism evidence="2">
    <name type="scientific">uncultured Desulfobacteraceae bacterium</name>
    <dbReference type="NCBI Taxonomy" id="218296"/>
    <lineage>
        <taxon>Bacteria</taxon>
        <taxon>Pseudomonadati</taxon>
        <taxon>Thermodesulfobacteriota</taxon>
        <taxon>Desulfobacteria</taxon>
        <taxon>Desulfobacterales</taxon>
        <taxon>Desulfobacteraceae</taxon>
        <taxon>environmental samples</taxon>
    </lineage>
</organism>
<dbReference type="PANTHER" id="PTHR13016">
    <property type="entry name" value="AMMECR1 HOMOLOG"/>
    <property type="match status" value="1"/>
</dbReference>
<protein>
    <recommendedName>
        <fullName evidence="1">AMMECR1 domain-containing protein</fullName>
    </recommendedName>
</protein>
<dbReference type="NCBIfam" id="TIGR00296">
    <property type="entry name" value="TIGR00296 family protein"/>
    <property type="match status" value="1"/>
</dbReference>
<dbReference type="InterPro" id="IPR023473">
    <property type="entry name" value="AMMECR1"/>
</dbReference>
<accession>A0A484HLH9</accession>
<reference evidence="2" key="1">
    <citation type="submission" date="2019-01" db="EMBL/GenBank/DDBJ databases">
        <authorList>
            <consortium name="Genoscope - CEA"/>
            <person name="William W."/>
        </authorList>
    </citation>
    <scope>NUCLEOTIDE SEQUENCE</scope>
    <source>
        <strain evidence="2">CR-1</strain>
    </source>
</reference>
<dbReference type="Pfam" id="PF01871">
    <property type="entry name" value="AMMECR1"/>
    <property type="match status" value="1"/>
</dbReference>
<dbReference type="Gene3D" id="3.30.1490.150">
    <property type="entry name" value="Hypothetical protein ph0010, domain 2"/>
    <property type="match status" value="1"/>
</dbReference>
<evidence type="ECO:0000313" key="2">
    <source>
        <dbReference type="EMBL" id="VEN75070.1"/>
    </source>
</evidence>
<dbReference type="Gene3D" id="3.30.700.20">
    <property type="entry name" value="Hypothetical protein ph0010, domain 1"/>
    <property type="match status" value="1"/>
</dbReference>
<dbReference type="InterPro" id="IPR036071">
    <property type="entry name" value="AMMECR1_dom_sf"/>
</dbReference>
<dbReference type="PROSITE" id="PS51112">
    <property type="entry name" value="AMMECR1"/>
    <property type="match status" value="1"/>
</dbReference>
<dbReference type="NCBIfam" id="TIGR04335">
    <property type="entry name" value="AmmeMemoSam_A"/>
    <property type="match status" value="1"/>
</dbReference>
<dbReference type="InterPro" id="IPR027623">
    <property type="entry name" value="AmmeMemoSam_A"/>
</dbReference>
<dbReference type="SUPFAM" id="SSF143447">
    <property type="entry name" value="AMMECR1-like"/>
    <property type="match status" value="1"/>
</dbReference>
<evidence type="ECO:0000259" key="1">
    <source>
        <dbReference type="PROSITE" id="PS51112"/>
    </source>
</evidence>
<dbReference type="AlphaFoldDB" id="A0A484HLH9"/>
<feature type="domain" description="AMMECR1" evidence="1">
    <location>
        <begin position="9"/>
        <end position="189"/>
    </location>
</feature>